<dbReference type="PANTHER" id="PTHR31263:SF68">
    <property type="entry name" value="GLYCOSIDE HYDROLASE FAMILY 5 DOMAIN-CONTAINING PROTEIN"/>
    <property type="match status" value="1"/>
</dbReference>
<proteinExistence type="inferred from homology"/>
<sequence length="538" mass="61342">MSSPFTYVFILHLFVFLSHSFPLSTSSRWIVDENTGDRVKLACVNWPGHLHVMIPEGLNKRPMKDIVSDISHKMGFNCVRLTWATYMYTRYSNLTVSESLDRWNLTATKEGVRKNNPEVLEMSIVEAQNAVVKAMGKGKIMVVLDNHISLPEWCCGYDDGNGFFGDEYFNPDEWVRGLVAVACRYKGNPSVVAMSMRNELRGPRQNVTTWYEYMQQGGAAIHHENPDILVIFSGLSYDTNLGFLKTQPLTISLDNKLVFESHWYSFGQPYDKWIFQTNDYCATVTKLFMDNSGFLLRMSGNAVPLFLSEFGLDQRGGNEMENRYFVCLLATVAEIDIDWALWQLPGSYMLREGKVDMEDVYGMYDFMWEKLRNSTMVDRLRFVQTMIQGYDHGPSSQASYILYHPLSGQCVGSSHHLSMTSCRHASHWIHEQDGGPIQLKNTNHCLTTVKQGMSPIISHLDNCSTPESSWNVVSSSKHHLASKDSQRNNLCLEVDASTLKIVTNKCLCLDDDLRDVIKCDDNPQSQWLKLIPVSRMDQ</sequence>
<dbReference type="AlphaFoldDB" id="A0A251VCK2"/>
<feature type="domain" description="Glycoside hydrolase family 5" evidence="6">
    <location>
        <begin position="68"/>
        <end position="344"/>
    </location>
</feature>
<dbReference type="SUPFAM" id="SSF51445">
    <property type="entry name" value="(Trans)glycosidases"/>
    <property type="match status" value="1"/>
</dbReference>
<dbReference type="InterPro" id="IPR017853">
    <property type="entry name" value="GH"/>
</dbReference>
<dbReference type="SUPFAM" id="SSF50370">
    <property type="entry name" value="Ricin B-like lectins"/>
    <property type="match status" value="1"/>
</dbReference>
<dbReference type="InterPro" id="IPR035992">
    <property type="entry name" value="Ricin_B-like_lectins"/>
</dbReference>
<feature type="chain" id="PRO_5012761450" evidence="5">
    <location>
        <begin position="21"/>
        <end position="538"/>
    </location>
</feature>
<dbReference type="EMBL" id="MNCJ02000318">
    <property type="protein sequence ID" value="KAF5816024.1"/>
    <property type="molecule type" value="Genomic_DNA"/>
</dbReference>
<dbReference type="Gene3D" id="3.20.20.80">
    <property type="entry name" value="Glycosidases"/>
    <property type="match status" value="1"/>
</dbReference>
<comment type="similarity">
    <text evidence="1 4">Belongs to the glycosyl hydrolase 5 (cellulase A) family.</text>
</comment>
<organism evidence="8 9">
    <name type="scientific">Helianthus annuus</name>
    <name type="common">Common sunflower</name>
    <dbReference type="NCBI Taxonomy" id="4232"/>
    <lineage>
        <taxon>Eukaryota</taxon>
        <taxon>Viridiplantae</taxon>
        <taxon>Streptophyta</taxon>
        <taxon>Embryophyta</taxon>
        <taxon>Tracheophyta</taxon>
        <taxon>Spermatophyta</taxon>
        <taxon>Magnoliopsida</taxon>
        <taxon>eudicotyledons</taxon>
        <taxon>Gunneridae</taxon>
        <taxon>Pentapetalae</taxon>
        <taxon>asterids</taxon>
        <taxon>campanulids</taxon>
        <taxon>Asterales</taxon>
        <taxon>Asteraceae</taxon>
        <taxon>Asteroideae</taxon>
        <taxon>Heliantheae alliance</taxon>
        <taxon>Heliantheae</taxon>
        <taxon>Helianthus</taxon>
    </lineage>
</organism>
<keyword evidence="8" id="KW-0430">Lectin</keyword>
<evidence type="ECO:0000313" key="7">
    <source>
        <dbReference type="EMBL" id="KAF5816024.1"/>
    </source>
</evidence>
<evidence type="ECO:0000256" key="4">
    <source>
        <dbReference type="RuleBase" id="RU361153"/>
    </source>
</evidence>
<accession>A0A251VCK2</accession>
<evidence type="ECO:0000256" key="2">
    <source>
        <dbReference type="ARBA" id="ARBA00022801"/>
    </source>
</evidence>
<dbReference type="STRING" id="4232.A0A251VCK2"/>
<dbReference type="PANTHER" id="PTHR31263">
    <property type="entry name" value="CELLULASE FAMILY PROTEIN (AFU_ORTHOLOGUE AFUA_5G14560)"/>
    <property type="match status" value="1"/>
</dbReference>
<dbReference type="GO" id="GO:0000272">
    <property type="term" value="P:polysaccharide catabolic process"/>
    <property type="evidence" value="ECO:0007669"/>
    <property type="project" value="InterPro"/>
</dbReference>
<keyword evidence="2 4" id="KW-0378">Hydrolase</keyword>
<evidence type="ECO:0000313" key="9">
    <source>
        <dbReference type="Proteomes" id="UP000215914"/>
    </source>
</evidence>
<dbReference type="EMBL" id="CM007892">
    <property type="protein sequence ID" value="OTG32381.1"/>
    <property type="molecule type" value="Genomic_DNA"/>
</dbReference>
<keyword evidence="9" id="KW-1185">Reference proteome</keyword>
<reference evidence="7" key="3">
    <citation type="submission" date="2020-06" db="EMBL/GenBank/DDBJ databases">
        <title>Helianthus annuus Genome sequencing and assembly Release 2.</title>
        <authorList>
            <person name="Gouzy J."/>
            <person name="Langlade N."/>
            <person name="Munos S."/>
        </authorList>
    </citation>
    <scope>NUCLEOTIDE SEQUENCE</scope>
    <source>
        <tissue evidence="7">Leaves</tissue>
    </source>
</reference>
<dbReference type="EC" id="3.2.1.4" evidence="7"/>
<protein>
    <submittedName>
        <fullName evidence="7">Cellulase</fullName>
        <ecNumber evidence="7">3.2.1.4</ecNumber>
    </submittedName>
    <submittedName>
        <fullName evidence="8">Putative ricin B, lectin domain, Glycoside hydrolase, family 5</fullName>
    </submittedName>
</protein>
<reference evidence="8" key="2">
    <citation type="submission" date="2017-02" db="EMBL/GenBank/DDBJ databases">
        <title>Sunflower complete genome.</title>
        <authorList>
            <person name="Langlade N."/>
            <person name="Munos S."/>
        </authorList>
    </citation>
    <scope>NUCLEOTIDE SEQUENCE [LARGE SCALE GENOMIC DNA]</scope>
    <source>
        <tissue evidence="8">Leaves</tissue>
    </source>
</reference>
<dbReference type="GO" id="GO:0008810">
    <property type="term" value="F:cellulase activity"/>
    <property type="evidence" value="ECO:0007669"/>
    <property type="project" value="UniProtKB-EC"/>
</dbReference>
<feature type="signal peptide" evidence="5">
    <location>
        <begin position="1"/>
        <end position="20"/>
    </location>
</feature>
<reference evidence="7 9" key="1">
    <citation type="journal article" date="2017" name="Nature">
        <title>The sunflower genome provides insights into oil metabolism, flowering and Asterid evolution.</title>
        <authorList>
            <person name="Badouin H."/>
            <person name="Gouzy J."/>
            <person name="Grassa C.J."/>
            <person name="Murat F."/>
            <person name="Staton S.E."/>
            <person name="Cottret L."/>
            <person name="Lelandais-Briere C."/>
            <person name="Owens G.L."/>
            <person name="Carrere S."/>
            <person name="Mayjonade B."/>
            <person name="Legrand L."/>
            <person name="Gill N."/>
            <person name="Kane N.C."/>
            <person name="Bowers J.E."/>
            <person name="Hubner S."/>
            <person name="Bellec A."/>
            <person name="Berard A."/>
            <person name="Berges H."/>
            <person name="Blanchet N."/>
            <person name="Boniface M.C."/>
            <person name="Brunel D."/>
            <person name="Catrice O."/>
            <person name="Chaidir N."/>
            <person name="Claudel C."/>
            <person name="Donnadieu C."/>
            <person name="Faraut T."/>
            <person name="Fievet G."/>
            <person name="Helmstetter N."/>
            <person name="King M."/>
            <person name="Knapp S.J."/>
            <person name="Lai Z."/>
            <person name="Le Paslier M.C."/>
            <person name="Lippi Y."/>
            <person name="Lorenzon L."/>
            <person name="Mandel J.R."/>
            <person name="Marage G."/>
            <person name="Marchand G."/>
            <person name="Marquand E."/>
            <person name="Bret-Mestries E."/>
            <person name="Morien E."/>
            <person name="Nambeesan S."/>
            <person name="Nguyen T."/>
            <person name="Pegot-Espagnet P."/>
            <person name="Pouilly N."/>
            <person name="Raftis F."/>
            <person name="Sallet E."/>
            <person name="Schiex T."/>
            <person name="Thomas J."/>
            <person name="Vandecasteele C."/>
            <person name="Vares D."/>
            <person name="Vear F."/>
            <person name="Vautrin S."/>
            <person name="Crespi M."/>
            <person name="Mangin B."/>
            <person name="Burke J.M."/>
            <person name="Salse J."/>
            <person name="Munos S."/>
            <person name="Vincourt P."/>
            <person name="Rieseberg L.H."/>
            <person name="Langlade N.B."/>
        </authorList>
    </citation>
    <scope>NUCLEOTIDE SEQUENCE [LARGE SCALE GENOMIC DNA]</scope>
    <source>
        <strain evidence="9">cv. SF193</strain>
        <tissue evidence="7">Leaves</tissue>
    </source>
</reference>
<evidence type="ECO:0000256" key="5">
    <source>
        <dbReference type="SAM" id="SignalP"/>
    </source>
</evidence>
<keyword evidence="3 4" id="KW-0326">Glycosidase</keyword>
<dbReference type="Gramene" id="mRNA:HanXRQr2_Chr03g0129751">
    <property type="protein sequence ID" value="mRNA:HanXRQr2_Chr03g0129751"/>
    <property type="gene ID" value="HanXRQr2_Chr03g0129751"/>
</dbReference>
<dbReference type="OrthoDB" id="442731at2759"/>
<dbReference type="Pfam" id="PF00150">
    <property type="entry name" value="Cellulase"/>
    <property type="match status" value="1"/>
</dbReference>
<dbReference type="GO" id="GO:0030246">
    <property type="term" value="F:carbohydrate binding"/>
    <property type="evidence" value="ECO:0007669"/>
    <property type="project" value="UniProtKB-KW"/>
</dbReference>
<evidence type="ECO:0000259" key="6">
    <source>
        <dbReference type="Pfam" id="PF00150"/>
    </source>
</evidence>
<dbReference type="InParanoid" id="A0A251VCK2"/>
<evidence type="ECO:0000313" key="8">
    <source>
        <dbReference type="EMBL" id="OTG32381.1"/>
    </source>
</evidence>
<dbReference type="InterPro" id="IPR001547">
    <property type="entry name" value="Glyco_hydro_5"/>
</dbReference>
<gene>
    <name evidence="8" type="ORF">HannXRQ_Chr03g0086011</name>
    <name evidence="7" type="ORF">HanXRQr2_Chr03g0129751</name>
</gene>
<evidence type="ECO:0000256" key="1">
    <source>
        <dbReference type="ARBA" id="ARBA00005641"/>
    </source>
</evidence>
<dbReference type="Proteomes" id="UP000215914">
    <property type="component" value="Chromosome 3"/>
</dbReference>
<dbReference type="OMA" id="VGMEEMY"/>
<evidence type="ECO:0000256" key="3">
    <source>
        <dbReference type="ARBA" id="ARBA00023295"/>
    </source>
</evidence>
<name>A0A251VCK2_HELAN</name>
<keyword evidence="5" id="KW-0732">Signal</keyword>